<dbReference type="PROSITE" id="PS51257">
    <property type="entry name" value="PROKAR_LIPOPROTEIN"/>
    <property type="match status" value="1"/>
</dbReference>
<evidence type="ECO:0000313" key="8">
    <source>
        <dbReference type="Proteomes" id="UP000189777"/>
    </source>
</evidence>
<keyword evidence="3" id="KW-1003">Cell membrane</keyword>
<dbReference type="EMBL" id="FUZQ01000001">
    <property type="protein sequence ID" value="SKC35818.1"/>
    <property type="molecule type" value="Genomic_DNA"/>
</dbReference>
<dbReference type="GO" id="GO:0031460">
    <property type="term" value="P:glycine betaine transport"/>
    <property type="evidence" value="ECO:0007669"/>
    <property type="project" value="TreeGrafter"/>
</dbReference>
<evidence type="ECO:0000259" key="6">
    <source>
        <dbReference type="Pfam" id="PF04069"/>
    </source>
</evidence>
<reference evidence="7 8" key="1">
    <citation type="submission" date="2017-02" db="EMBL/GenBank/DDBJ databases">
        <authorList>
            <person name="Peterson S.W."/>
        </authorList>
    </citation>
    <scope>NUCLEOTIDE SEQUENCE [LARGE SCALE GENOMIC DNA]</scope>
    <source>
        <strain evidence="7 8">DSM 21481</strain>
    </source>
</reference>
<keyword evidence="4" id="KW-0472">Membrane</keyword>
<keyword evidence="5" id="KW-0732">Signal</keyword>
<dbReference type="PANTHER" id="PTHR47737">
    <property type="entry name" value="GLYCINE BETAINE/PROLINE BETAINE TRANSPORT SYSTEM PERMEASE PROTEIN PROW"/>
    <property type="match status" value="1"/>
</dbReference>
<dbReference type="GO" id="GO:0015871">
    <property type="term" value="P:choline transport"/>
    <property type="evidence" value="ECO:0007669"/>
    <property type="project" value="TreeGrafter"/>
</dbReference>
<gene>
    <name evidence="7" type="ORF">SAMN04324258_0202</name>
</gene>
<dbReference type="Gene3D" id="3.40.190.100">
    <property type="entry name" value="Glycine betaine-binding periplasmic protein, domain 2"/>
    <property type="match status" value="1"/>
</dbReference>
<dbReference type="PANTHER" id="PTHR47737:SF1">
    <property type="entry name" value="GLYCINE BETAINE_PROLINE BETAINE TRANSPORT SYSTEM PERMEASE PROTEIN PROW"/>
    <property type="match status" value="1"/>
</dbReference>
<evidence type="ECO:0000256" key="3">
    <source>
        <dbReference type="ARBA" id="ARBA00022475"/>
    </source>
</evidence>
<feature type="signal peptide" evidence="5">
    <location>
        <begin position="1"/>
        <end position="27"/>
    </location>
</feature>
<dbReference type="RefSeq" id="WP_079569804.1">
    <property type="nucleotide sequence ID" value="NZ_FUZQ01000001.1"/>
</dbReference>
<evidence type="ECO:0000256" key="4">
    <source>
        <dbReference type="ARBA" id="ARBA00023136"/>
    </source>
</evidence>
<evidence type="ECO:0000256" key="1">
    <source>
        <dbReference type="ARBA" id="ARBA00004236"/>
    </source>
</evidence>
<dbReference type="GO" id="GO:0015226">
    <property type="term" value="F:carnitine transmembrane transporter activity"/>
    <property type="evidence" value="ECO:0007669"/>
    <property type="project" value="TreeGrafter"/>
</dbReference>
<feature type="domain" description="ABC-type glycine betaine transport system substrate-binding" evidence="6">
    <location>
        <begin position="44"/>
        <end position="293"/>
    </location>
</feature>
<dbReference type="CDD" id="cd13639">
    <property type="entry name" value="PBP2_OpuAC_like"/>
    <property type="match status" value="1"/>
</dbReference>
<dbReference type="GO" id="GO:0005275">
    <property type="term" value="F:amine transmembrane transporter activity"/>
    <property type="evidence" value="ECO:0007669"/>
    <property type="project" value="TreeGrafter"/>
</dbReference>
<dbReference type="InterPro" id="IPR007210">
    <property type="entry name" value="ABC_Gly_betaine_transp_sub-bd"/>
</dbReference>
<name>A0A1T5I9V8_9MICO</name>
<proteinExistence type="predicted"/>
<evidence type="ECO:0000256" key="2">
    <source>
        <dbReference type="ARBA" id="ARBA00022448"/>
    </source>
</evidence>
<dbReference type="OrthoDB" id="9787902at2"/>
<comment type="subcellular location">
    <subcellularLocation>
        <location evidence="1">Cell membrane</location>
    </subcellularLocation>
</comment>
<dbReference type="GO" id="GO:0043190">
    <property type="term" value="C:ATP-binding cassette (ABC) transporter complex"/>
    <property type="evidence" value="ECO:0007669"/>
    <property type="project" value="InterPro"/>
</dbReference>
<keyword evidence="8" id="KW-1185">Reference proteome</keyword>
<dbReference type="SUPFAM" id="SSF53850">
    <property type="entry name" value="Periplasmic binding protein-like II"/>
    <property type="match status" value="1"/>
</dbReference>
<evidence type="ECO:0000256" key="5">
    <source>
        <dbReference type="SAM" id="SignalP"/>
    </source>
</evidence>
<accession>A0A1T5I9V8</accession>
<dbReference type="Gene3D" id="3.40.190.10">
    <property type="entry name" value="Periplasmic binding protein-like II"/>
    <property type="match status" value="1"/>
</dbReference>
<dbReference type="Proteomes" id="UP000189777">
    <property type="component" value="Unassembled WGS sequence"/>
</dbReference>
<dbReference type="Pfam" id="PF04069">
    <property type="entry name" value="OpuAC"/>
    <property type="match status" value="1"/>
</dbReference>
<dbReference type="AlphaFoldDB" id="A0A1T5I9V8"/>
<sequence length="307" mass="33188">MLFGRNLRRLAATGGALTLAVSLAACASSASGDAGPGPAGDQKDLTLAYGSGWAEAEAVSYLWKDLLESEGYDVTVKSGDIGVVYTALAGGDYDLTVAAWLPNTHAAYLEQYGDDVSDQGVWYDQARITIAVNEDSPAKTIGDLKTYADDYGNKLVGIEAGAGQTKITKDVVVPTYGLDDLDYTISSTPAMLAELQGAIDQGNDIAVTLWRPHWAYDEFPVRDLEDPEGTLGGAEEIHNWGTKDFSERYPQASTWFQAFEMDDEQLFSLQNLMFNDPEHTDDPEGAVDAWLEQNPDFFDDLKAAATA</sequence>
<organism evidence="7 8">
    <name type="scientific">Krasilnikoviella flava</name>
    <dbReference type="NCBI Taxonomy" id="526729"/>
    <lineage>
        <taxon>Bacteria</taxon>
        <taxon>Bacillati</taxon>
        <taxon>Actinomycetota</taxon>
        <taxon>Actinomycetes</taxon>
        <taxon>Micrococcales</taxon>
        <taxon>Promicromonosporaceae</taxon>
        <taxon>Krasilnikoviella</taxon>
    </lineage>
</organism>
<dbReference type="STRING" id="526729.SAMN04324258_0202"/>
<protein>
    <submittedName>
        <fullName evidence="7">Glycine betaine/proline transport system substrate-binding protein</fullName>
    </submittedName>
</protein>
<evidence type="ECO:0000313" key="7">
    <source>
        <dbReference type="EMBL" id="SKC35818.1"/>
    </source>
</evidence>
<feature type="chain" id="PRO_5038836056" evidence="5">
    <location>
        <begin position="28"/>
        <end position="307"/>
    </location>
</feature>
<keyword evidence="2" id="KW-0813">Transport</keyword>